<evidence type="ECO:0000313" key="2">
    <source>
        <dbReference type="EMBL" id="SCY49405.1"/>
    </source>
</evidence>
<protein>
    <submittedName>
        <fullName evidence="2">Flavodoxin</fullName>
    </submittedName>
</protein>
<dbReference type="InterPro" id="IPR029039">
    <property type="entry name" value="Flavoprotein-like_sf"/>
</dbReference>
<evidence type="ECO:0000313" key="3">
    <source>
        <dbReference type="Proteomes" id="UP000183047"/>
    </source>
</evidence>
<feature type="domain" description="Flavodoxin-like" evidence="1">
    <location>
        <begin position="3"/>
        <end position="162"/>
    </location>
</feature>
<accession>A0A1G5GCV1</accession>
<dbReference type="Gene3D" id="3.40.50.360">
    <property type="match status" value="1"/>
</dbReference>
<dbReference type="Pfam" id="PF12682">
    <property type="entry name" value="Flavodoxin_4"/>
    <property type="match status" value="1"/>
</dbReference>
<reference evidence="3" key="1">
    <citation type="submission" date="2016-10" db="EMBL/GenBank/DDBJ databases">
        <authorList>
            <person name="Varghese N."/>
            <person name="Submissions S."/>
        </authorList>
    </citation>
    <scope>NUCLEOTIDE SEQUENCE [LARGE SCALE GENOMIC DNA]</scope>
    <source>
        <strain evidence="3">XBD2006</strain>
    </source>
</reference>
<dbReference type="AlphaFoldDB" id="A0A1G5GCV1"/>
<dbReference type="OrthoDB" id="9806505at2"/>
<dbReference type="GO" id="GO:0010181">
    <property type="term" value="F:FMN binding"/>
    <property type="evidence" value="ECO:0007669"/>
    <property type="project" value="InterPro"/>
</dbReference>
<gene>
    <name evidence="2" type="ORF">SAMN02910451_02814</name>
</gene>
<proteinExistence type="predicted"/>
<organism evidence="2 3">
    <name type="scientific">Butyrivibrio hungatei</name>
    <dbReference type="NCBI Taxonomy" id="185008"/>
    <lineage>
        <taxon>Bacteria</taxon>
        <taxon>Bacillati</taxon>
        <taxon>Bacillota</taxon>
        <taxon>Clostridia</taxon>
        <taxon>Lachnospirales</taxon>
        <taxon>Lachnospiraceae</taxon>
        <taxon>Butyrivibrio</taxon>
    </lineage>
</organism>
<dbReference type="GO" id="GO:0016651">
    <property type="term" value="F:oxidoreductase activity, acting on NAD(P)H"/>
    <property type="evidence" value="ECO:0007669"/>
    <property type="project" value="UniProtKB-ARBA"/>
</dbReference>
<keyword evidence="3" id="KW-1185">Reference proteome</keyword>
<dbReference type="SUPFAM" id="SSF52218">
    <property type="entry name" value="Flavoproteins"/>
    <property type="match status" value="1"/>
</dbReference>
<dbReference type="PANTHER" id="PTHR39201:SF1">
    <property type="entry name" value="FLAVODOXIN-LIKE DOMAIN-CONTAINING PROTEIN"/>
    <property type="match status" value="1"/>
</dbReference>
<dbReference type="PROSITE" id="PS50902">
    <property type="entry name" value="FLAVODOXIN_LIKE"/>
    <property type="match status" value="1"/>
</dbReference>
<name>A0A1G5GCV1_9FIRM</name>
<dbReference type="RefSeq" id="WP_074463221.1">
    <property type="nucleotide sequence ID" value="NZ_FMUR01000020.1"/>
</dbReference>
<dbReference type="PANTHER" id="PTHR39201">
    <property type="entry name" value="EXPORTED PROTEIN-RELATED"/>
    <property type="match status" value="1"/>
</dbReference>
<dbReference type="InterPro" id="IPR008254">
    <property type="entry name" value="Flavodoxin/NO_synth"/>
</dbReference>
<evidence type="ECO:0000259" key="1">
    <source>
        <dbReference type="PROSITE" id="PS50902"/>
    </source>
</evidence>
<dbReference type="Proteomes" id="UP000183047">
    <property type="component" value="Unassembled WGS sequence"/>
</dbReference>
<sequence>MKTLIVYYSMEGNTQFVADLVKEKVDSDTLRLIPKKAYNDKGFAKFFWGGKSALMAEKPELEEYTVDFSKYDRIVFGFPVWAGTFTPPLRTFIEDNRKSLAGKRFSAYACMTGSGGEKAIGKLAKFLEIPGFEATSIFIDPKTAQSAEKMAQINGFCVALNQ</sequence>
<dbReference type="EMBL" id="FMUR01000020">
    <property type="protein sequence ID" value="SCY49405.1"/>
    <property type="molecule type" value="Genomic_DNA"/>
</dbReference>